<evidence type="ECO:0000313" key="2">
    <source>
        <dbReference type="Proteomes" id="UP001172386"/>
    </source>
</evidence>
<keyword evidence="2" id="KW-1185">Reference proteome</keyword>
<evidence type="ECO:0000313" key="1">
    <source>
        <dbReference type="EMBL" id="KAJ9664311.1"/>
    </source>
</evidence>
<comment type="caution">
    <text evidence="1">The sequence shown here is derived from an EMBL/GenBank/DDBJ whole genome shotgun (WGS) entry which is preliminary data.</text>
</comment>
<gene>
    <name evidence="1" type="ORF">H2198_000240</name>
</gene>
<reference evidence="1" key="1">
    <citation type="submission" date="2022-10" db="EMBL/GenBank/DDBJ databases">
        <title>Culturing micro-colonial fungi from biological soil crusts in the Mojave desert and describing Neophaeococcomyces mojavensis, and introducing the new genera and species Taxawa tesnikishii.</title>
        <authorList>
            <person name="Kurbessoian T."/>
            <person name="Stajich J.E."/>
        </authorList>
    </citation>
    <scope>NUCLEOTIDE SEQUENCE</scope>
    <source>
        <strain evidence="1">JES_112</strain>
    </source>
</reference>
<accession>A0ACC3AKL0</accession>
<dbReference type="EMBL" id="JAPDRQ010000003">
    <property type="protein sequence ID" value="KAJ9664311.1"/>
    <property type="molecule type" value="Genomic_DNA"/>
</dbReference>
<proteinExistence type="predicted"/>
<name>A0ACC3AKL0_9EURO</name>
<dbReference type="Proteomes" id="UP001172386">
    <property type="component" value="Unassembled WGS sequence"/>
</dbReference>
<protein>
    <submittedName>
        <fullName evidence="1">Uncharacterized protein</fullName>
    </submittedName>
</protein>
<sequence>MPRNGSHGSNGSNLPNPARRSSLIQRVVWPAFFYAFALFNFFFYILLFIRSGAFFKKDTEQEQLRFAISRDQFWNLSKQPLPAFQHAFFKLRNGLRLHYLTNRTTESTAKSGNLFVFLHGFPDSSVMWRFCMKEPGMPIQSARIVCLDLPNYGGSDTFEKPDTTVLDAVTEFIIAMREEHEEAADEDNKDFSTVIVGHDWGCIVGFRLAADAPELADKFILVNGPHVGLSLANKDRVIASASKIFKQFQAAPSQNFGCLVKSFNVMKPLILQTFLFGYIFAFHLPSFLVKYLGTGGNMAFLRGASRSAHGKYEDEWNAQDSLAATLGPGIMEVETRTTSGETYSASVRLRAESHSEAFWHQTAYYRNGLATKHWVKSLETVADLYNLESSTSAGNSPLHRRSSSSASSAMFTDSYEGCLKAPATILWGEKDIALSKAICLDGIGDYLAKGSEVVLLPTTGHWTPVEKESRAAVVKVVSLCAEGGKLPAYVTKHVEEVYTGANTMVKK</sequence>
<organism evidence="1 2">
    <name type="scientific">Neophaeococcomyces mojaviensis</name>
    <dbReference type="NCBI Taxonomy" id="3383035"/>
    <lineage>
        <taxon>Eukaryota</taxon>
        <taxon>Fungi</taxon>
        <taxon>Dikarya</taxon>
        <taxon>Ascomycota</taxon>
        <taxon>Pezizomycotina</taxon>
        <taxon>Eurotiomycetes</taxon>
        <taxon>Chaetothyriomycetidae</taxon>
        <taxon>Chaetothyriales</taxon>
        <taxon>Chaetothyriales incertae sedis</taxon>
        <taxon>Neophaeococcomyces</taxon>
    </lineage>
</organism>